<organism evidence="1 2">
    <name type="scientific">Vespula vulgaris</name>
    <name type="common">Yellow jacket</name>
    <name type="synonym">Wasp</name>
    <dbReference type="NCBI Taxonomy" id="7454"/>
    <lineage>
        <taxon>Eukaryota</taxon>
        <taxon>Metazoa</taxon>
        <taxon>Ecdysozoa</taxon>
        <taxon>Arthropoda</taxon>
        <taxon>Hexapoda</taxon>
        <taxon>Insecta</taxon>
        <taxon>Pterygota</taxon>
        <taxon>Neoptera</taxon>
        <taxon>Endopterygota</taxon>
        <taxon>Hymenoptera</taxon>
        <taxon>Apocrita</taxon>
        <taxon>Aculeata</taxon>
        <taxon>Vespoidea</taxon>
        <taxon>Vespidae</taxon>
        <taxon>Vespinae</taxon>
        <taxon>Vespula</taxon>
    </lineage>
</organism>
<dbReference type="EMBL" id="JACSEA010000006">
    <property type="protein sequence ID" value="KAF7398981.1"/>
    <property type="molecule type" value="Genomic_DNA"/>
</dbReference>
<reference evidence="1" key="1">
    <citation type="journal article" date="2020" name="G3 (Bethesda)">
        <title>High-Quality Assemblies for Three Invasive Social Wasps from the &lt;i&gt;Vespula&lt;/i&gt; Genus.</title>
        <authorList>
            <person name="Harrop T.W.R."/>
            <person name="Guhlin J."/>
            <person name="McLaughlin G.M."/>
            <person name="Permina E."/>
            <person name="Stockwell P."/>
            <person name="Gilligan J."/>
            <person name="Le Lec M.F."/>
            <person name="Gruber M.A.M."/>
            <person name="Quinn O."/>
            <person name="Lovegrove M."/>
            <person name="Duncan E.J."/>
            <person name="Remnant E.J."/>
            <person name="Van Eeckhoven J."/>
            <person name="Graham B."/>
            <person name="Knapp R.A."/>
            <person name="Langford K.W."/>
            <person name="Kronenberg Z."/>
            <person name="Press M.O."/>
            <person name="Eacker S.M."/>
            <person name="Wilson-Rankin E.E."/>
            <person name="Purcell J."/>
            <person name="Lester P.J."/>
            <person name="Dearden P.K."/>
        </authorList>
    </citation>
    <scope>NUCLEOTIDE SEQUENCE</scope>
    <source>
        <strain evidence="1">Marl-1</strain>
    </source>
</reference>
<evidence type="ECO:0000313" key="2">
    <source>
        <dbReference type="Proteomes" id="UP000614350"/>
    </source>
</evidence>
<protein>
    <submittedName>
        <fullName evidence="1">Uncharacterized protein</fullName>
    </submittedName>
</protein>
<name>A0A834K4D1_VESVU</name>
<dbReference type="AlphaFoldDB" id="A0A834K4D1"/>
<proteinExistence type="predicted"/>
<dbReference type="Proteomes" id="UP000614350">
    <property type="component" value="Unassembled WGS sequence"/>
</dbReference>
<evidence type="ECO:0000313" key="1">
    <source>
        <dbReference type="EMBL" id="KAF7398981.1"/>
    </source>
</evidence>
<sequence>MTVILESSTKLLLGSRPCAATVGYPSAIAIAAAAAAAAAATAATATAATVAIATASGASPTSTFRRHDDESLFNQTPVYHHPVPDMHSRQKLRIGCYPVELSWKEIHSNTTTPFPVIATTTE</sequence>
<comment type="caution">
    <text evidence="1">The sequence shown here is derived from an EMBL/GenBank/DDBJ whole genome shotgun (WGS) entry which is preliminary data.</text>
</comment>
<keyword evidence="2" id="KW-1185">Reference proteome</keyword>
<accession>A0A834K4D1</accession>
<gene>
    <name evidence="1" type="ORF">HZH66_006878</name>
</gene>